<evidence type="ECO:0000313" key="4">
    <source>
        <dbReference type="EMBL" id="KAK7690355.1"/>
    </source>
</evidence>
<keyword evidence="1" id="KW-0175">Coiled coil</keyword>
<feature type="compositionally biased region" description="Basic and acidic residues" evidence="2">
    <location>
        <begin position="1352"/>
        <end position="1362"/>
    </location>
</feature>
<evidence type="ECO:0000256" key="2">
    <source>
        <dbReference type="SAM" id="MobiDB-lite"/>
    </source>
</evidence>
<protein>
    <recommendedName>
        <fullName evidence="3">PH domain-containing protein</fullName>
    </recommendedName>
</protein>
<feature type="region of interest" description="Disordered" evidence="2">
    <location>
        <begin position="362"/>
        <end position="409"/>
    </location>
</feature>
<feature type="region of interest" description="Disordered" evidence="2">
    <location>
        <begin position="613"/>
        <end position="761"/>
    </location>
</feature>
<feature type="compositionally biased region" description="Polar residues" evidence="2">
    <location>
        <begin position="374"/>
        <end position="389"/>
    </location>
</feature>
<feature type="domain" description="PH" evidence="3">
    <location>
        <begin position="337"/>
        <end position="550"/>
    </location>
</feature>
<feature type="compositionally biased region" description="Low complexity" evidence="2">
    <location>
        <begin position="1092"/>
        <end position="1111"/>
    </location>
</feature>
<feature type="compositionally biased region" description="Polar residues" evidence="2">
    <location>
        <begin position="268"/>
        <end position="282"/>
    </location>
</feature>
<feature type="compositionally biased region" description="Polar residues" evidence="2">
    <location>
        <begin position="1401"/>
        <end position="1410"/>
    </location>
</feature>
<feature type="compositionally biased region" description="Low complexity" evidence="2">
    <location>
        <begin position="816"/>
        <end position="843"/>
    </location>
</feature>
<comment type="caution">
    <text evidence="4">The sequence shown here is derived from an EMBL/GenBank/DDBJ whole genome shotgun (WGS) entry which is preliminary data.</text>
</comment>
<feature type="region of interest" description="Disordered" evidence="2">
    <location>
        <begin position="1067"/>
        <end position="1420"/>
    </location>
</feature>
<feature type="compositionally biased region" description="Low complexity" evidence="2">
    <location>
        <begin position="297"/>
        <end position="311"/>
    </location>
</feature>
<feature type="region of interest" description="Disordered" evidence="2">
    <location>
        <begin position="437"/>
        <end position="477"/>
    </location>
</feature>
<feature type="coiled-coil region" evidence="1">
    <location>
        <begin position="83"/>
        <end position="110"/>
    </location>
</feature>
<sequence length="1430" mass="149305">MSRPSTAVSTAGSSPFIIGATTTTIISSPSKRRGSILVAASGALSSLSFSRRKKPTPLSRAPSGNPHSNNHPPIVFSEVIEISAESVRKAKEEEAEMERLRDAAAQTLGLSSVLMEDEPFTKKGEVKNGEDDVQVGVIAPARRGRENLLHDEDEDDGYMDDERPAESDLNGLGLLVPVTPTLSTPTQSISPHLPLTPTRTSYQQPQPPASPTSTLPLSISANRARSGSHSHSRSLGHARHSSSNSISRSLTPLPPPSSSPVTSLPTMTVGTTASGISGSPTKSYTTNLTNHNHHTHTTFSQHSPSSSSSSSAPMPAFPTTLESLKPFISLSGTFPKHYHSSTLLKFAFGTKQWKMRYVVLTTPSQSGSPTTPTANMNGRPSTASSSNGSAQGGMERFKTNAPPSPSYLHLFKNSSSGAVEMERLEINEDSVVFIADSSPQDASSSSVSPTSSSPASSSSGHAGSGRRSHDGSPSSYAAAGKKGVIQIGGVDVGLHIVTGSEKNKQKERESVGDVDGGSGAYGRTMWLLQITDSEEARKWIAAIKGVVLSQRSQRAGLPHNAIGSFFEPPRGDLDVMLSMRAQQASFSSSQSLMSTSSNDHMGTITPRVQSPVQSLYHGTDSSGLSPPSSLSRSHSKGNLNPSRSGAGGGAVSALKGLFTSASTRPRSPSSASTLSTGTFQDSAGSSNSNSLDVVSPAKPPMEEPSFGSAGTNLLMLRSNSISSTNGPGGSGLGSPTSSVFSPMTPPTPITATANSTTAGPSKLSELLLDRRILPDEERHSADEPSFARNLLTVGDESLRTFGSPSLQPPPRRRAWTSSGIMSPSRGSIPSPGGPGSAITPPTSAVAAISISEMDEGSGRSATPPPMYSYAHANGSTAESFGIGLPPRSSASSNTNGAISFSGSGQSNNASSLPSPSTDGSRSRARMSWSSASSFASNDPTSSPETNGLSLGSRRWSRHNSFQNPMLTPPNGSPPNVSPLSPSPPSHPHRLSGIRHHPYLAEHPSPASRSSSVQSSPPSLILDLRPLSPKRTSGSSVQSFNSTGTTQSRTATSPSIGMANRMFRRNSHRISVPPPQRPVPISALPPTPQGDEALSSASSPASTPPQVSSAPPTKSTFREILTSRSHRLSLQPPIQPPPAGGLPPRPDEGVFKPMHRKSLSNGSVTMGLYSIPASPALGSPHPPPNGPLPPPPSVALTNPTPTSILPSSSLESQPASNARQSKSFVRRIRILSAPSTSPPSEPIPPPPSGLDDDCPRPMSTMPSDVPSTPIGEPITTFQEALDIASDSPIIPPPPRSLPLPMNSPPPEVSSLDDAPGITSLSPPPRRGSRRIATPDKEELSHEVVRLSSMVTLKDVRRSHEENRTPPPIPSPLPPSPLSPYHSESISSQPYEPLDHSVDPDNATISTVSSPHSPVFRSSPGHSAVSLIDVSI</sequence>
<accession>A0AAW0GMJ2</accession>
<feature type="compositionally biased region" description="Low complexity" evidence="2">
    <location>
        <begin position="62"/>
        <end position="73"/>
    </location>
</feature>
<feature type="region of interest" description="Disordered" evidence="2">
    <location>
        <begin position="799"/>
        <end position="1055"/>
    </location>
</feature>
<feature type="compositionally biased region" description="Low complexity" evidence="2">
    <location>
        <begin position="362"/>
        <end position="373"/>
    </location>
</feature>
<keyword evidence="5" id="KW-1185">Reference proteome</keyword>
<feature type="compositionally biased region" description="Low complexity" evidence="2">
    <location>
        <begin position="1193"/>
        <end position="1211"/>
    </location>
</feature>
<feature type="region of interest" description="Disordered" evidence="2">
    <location>
        <begin position="48"/>
        <end position="73"/>
    </location>
</feature>
<feature type="compositionally biased region" description="Pro residues" evidence="2">
    <location>
        <begin position="1071"/>
        <end position="1087"/>
    </location>
</feature>
<feature type="compositionally biased region" description="Pro residues" evidence="2">
    <location>
        <begin position="1363"/>
        <end position="1376"/>
    </location>
</feature>
<feature type="compositionally biased region" description="Low complexity" evidence="2">
    <location>
        <begin position="621"/>
        <end position="632"/>
    </location>
</feature>
<feature type="compositionally biased region" description="Low complexity" evidence="2">
    <location>
        <begin position="925"/>
        <end position="942"/>
    </location>
</feature>
<dbReference type="SMART" id="SM00233">
    <property type="entry name" value="PH"/>
    <property type="match status" value="1"/>
</dbReference>
<feature type="compositionally biased region" description="Pro residues" evidence="2">
    <location>
        <begin position="1288"/>
        <end position="1306"/>
    </location>
</feature>
<dbReference type="InterPro" id="IPR001849">
    <property type="entry name" value="PH_domain"/>
</dbReference>
<feature type="compositionally biased region" description="Low complexity" evidence="2">
    <location>
        <begin position="437"/>
        <end position="461"/>
    </location>
</feature>
<feature type="compositionally biased region" description="Low complexity" evidence="2">
    <location>
        <begin position="1003"/>
        <end position="1018"/>
    </location>
</feature>
<feature type="compositionally biased region" description="Polar residues" evidence="2">
    <location>
        <begin position="888"/>
        <end position="919"/>
    </location>
</feature>
<feature type="compositionally biased region" description="Basic residues" evidence="2">
    <location>
        <begin position="226"/>
        <end position="240"/>
    </location>
</feature>
<feature type="compositionally biased region" description="Pro residues" evidence="2">
    <location>
        <begin position="966"/>
        <end position="985"/>
    </location>
</feature>
<reference evidence="4 5" key="1">
    <citation type="submission" date="2022-09" db="EMBL/GenBank/DDBJ databases">
        <authorList>
            <person name="Palmer J.M."/>
        </authorList>
    </citation>
    <scope>NUCLEOTIDE SEQUENCE [LARGE SCALE GENOMIC DNA]</scope>
    <source>
        <strain evidence="4 5">DSM 7382</strain>
    </source>
</reference>
<feature type="compositionally biased region" description="Pro residues" evidence="2">
    <location>
        <begin position="1179"/>
        <end position="1192"/>
    </location>
</feature>
<feature type="compositionally biased region" description="Basic residues" evidence="2">
    <location>
        <begin position="986"/>
        <end position="997"/>
    </location>
</feature>
<feature type="compositionally biased region" description="Polar residues" evidence="2">
    <location>
        <begin position="1029"/>
        <end position="1054"/>
    </location>
</feature>
<feature type="compositionally biased region" description="Pro residues" evidence="2">
    <location>
        <begin position="1132"/>
        <end position="1143"/>
    </location>
</feature>
<feature type="compositionally biased region" description="Polar residues" evidence="2">
    <location>
        <begin position="677"/>
        <end position="692"/>
    </location>
</feature>
<evidence type="ECO:0000259" key="3">
    <source>
        <dbReference type="SMART" id="SM00233"/>
    </source>
</evidence>
<feature type="compositionally biased region" description="Low complexity" evidence="2">
    <location>
        <begin position="171"/>
        <end position="186"/>
    </location>
</feature>
<proteinExistence type="predicted"/>
<evidence type="ECO:0000256" key="1">
    <source>
        <dbReference type="SAM" id="Coils"/>
    </source>
</evidence>
<gene>
    <name evidence="4" type="ORF">QCA50_007012</name>
</gene>
<dbReference type="Proteomes" id="UP001385951">
    <property type="component" value="Unassembled WGS sequence"/>
</dbReference>
<feature type="region of interest" description="Disordered" evidence="2">
    <location>
        <begin position="146"/>
        <end position="317"/>
    </location>
</feature>
<feature type="compositionally biased region" description="Low complexity" evidence="2">
    <location>
        <begin position="659"/>
        <end position="676"/>
    </location>
</feature>
<feature type="compositionally biased region" description="Basic and acidic residues" evidence="2">
    <location>
        <begin position="1331"/>
        <end position="1343"/>
    </location>
</feature>
<feature type="compositionally biased region" description="Low complexity" evidence="2">
    <location>
        <begin position="241"/>
        <end position="251"/>
    </location>
</feature>
<name>A0AAW0GMJ2_9APHY</name>
<dbReference type="EMBL" id="JASBNA010000007">
    <property type="protein sequence ID" value="KAK7690355.1"/>
    <property type="molecule type" value="Genomic_DNA"/>
</dbReference>
<feature type="compositionally biased region" description="Polar residues" evidence="2">
    <location>
        <begin position="1212"/>
        <end position="1222"/>
    </location>
</feature>
<feature type="compositionally biased region" description="Low complexity" evidence="2">
    <location>
        <begin position="211"/>
        <end position="225"/>
    </location>
</feature>
<evidence type="ECO:0000313" key="5">
    <source>
        <dbReference type="Proteomes" id="UP001385951"/>
    </source>
</evidence>
<organism evidence="4 5">
    <name type="scientific">Cerrena zonata</name>
    <dbReference type="NCBI Taxonomy" id="2478898"/>
    <lineage>
        <taxon>Eukaryota</taxon>
        <taxon>Fungi</taxon>
        <taxon>Dikarya</taxon>
        <taxon>Basidiomycota</taxon>
        <taxon>Agaricomycotina</taxon>
        <taxon>Agaricomycetes</taxon>
        <taxon>Polyporales</taxon>
        <taxon>Cerrenaceae</taxon>
        <taxon>Cerrena</taxon>
    </lineage>
</organism>
<feature type="compositionally biased region" description="Pro residues" evidence="2">
    <location>
        <begin position="1235"/>
        <end position="1247"/>
    </location>
</feature>
<feature type="compositionally biased region" description="Low complexity" evidence="2">
    <location>
        <begin position="749"/>
        <end position="758"/>
    </location>
</feature>